<feature type="domain" description="Transposase IS801/IS1294" evidence="1">
    <location>
        <begin position="140"/>
        <end position="302"/>
    </location>
</feature>
<dbReference type="GO" id="GO:0006313">
    <property type="term" value="P:DNA transposition"/>
    <property type="evidence" value="ECO:0007669"/>
    <property type="project" value="InterPro"/>
</dbReference>
<dbReference type="AlphaFoldDB" id="A9B8X8"/>
<accession>A9B8X8</accession>
<dbReference type="KEGG" id="hau:Haur_5164"/>
<evidence type="ECO:0000313" key="4">
    <source>
        <dbReference type="Proteomes" id="UP000000787"/>
    </source>
</evidence>
<gene>
    <name evidence="3" type="ordered locus">Haur_5164</name>
</gene>
<organism evidence="3 4">
    <name type="scientific">Herpetosiphon aurantiacus (strain ATCC 23779 / DSM 785 / 114-95)</name>
    <dbReference type="NCBI Taxonomy" id="316274"/>
    <lineage>
        <taxon>Bacteria</taxon>
        <taxon>Bacillati</taxon>
        <taxon>Chloroflexota</taxon>
        <taxon>Chloroflexia</taxon>
        <taxon>Herpetosiphonales</taxon>
        <taxon>Herpetosiphonaceae</taxon>
        <taxon>Herpetosiphon</taxon>
    </lineage>
</organism>
<dbReference type="HOGENOM" id="CLU_038153_1_0_0"/>
<keyword evidence="3" id="KW-0614">Plasmid</keyword>
<dbReference type="InterPro" id="IPR026889">
    <property type="entry name" value="Zn_Tnp"/>
</dbReference>
<dbReference type="InParanoid" id="A9B8X8"/>
<dbReference type="PANTHER" id="PTHR37023:SF1">
    <property type="entry name" value="ISSOD25 TRANSPOSASE TNPA_ISSOD25"/>
    <property type="match status" value="1"/>
</dbReference>
<keyword evidence="4" id="KW-1185">Reference proteome</keyword>
<dbReference type="EMBL" id="CP000876">
    <property type="protein sequence ID" value="ABX07792.1"/>
    <property type="molecule type" value="Genomic_DNA"/>
</dbReference>
<evidence type="ECO:0000259" key="2">
    <source>
        <dbReference type="Pfam" id="PF14319"/>
    </source>
</evidence>
<dbReference type="Pfam" id="PF04986">
    <property type="entry name" value="Y2_Tnp"/>
    <property type="match status" value="1"/>
</dbReference>
<evidence type="ECO:0000313" key="3">
    <source>
        <dbReference type="EMBL" id="ABX07792.1"/>
    </source>
</evidence>
<dbReference type="PANTHER" id="PTHR37023">
    <property type="entry name" value="TRANSPOSASE"/>
    <property type="match status" value="1"/>
</dbReference>
<evidence type="ECO:0000259" key="1">
    <source>
        <dbReference type="Pfam" id="PF04986"/>
    </source>
</evidence>
<reference evidence="3 4" key="1">
    <citation type="journal article" date="2011" name="Stand. Genomic Sci.">
        <title>Complete genome sequence of the filamentous gliding predatory bacterium Herpetosiphon aurantiacus type strain (114-95(T)).</title>
        <authorList>
            <person name="Kiss H."/>
            <person name="Nett M."/>
            <person name="Domin N."/>
            <person name="Martin K."/>
            <person name="Maresca J.A."/>
            <person name="Copeland A."/>
            <person name="Lapidus A."/>
            <person name="Lucas S."/>
            <person name="Berry K.W."/>
            <person name="Glavina Del Rio T."/>
            <person name="Dalin E."/>
            <person name="Tice H."/>
            <person name="Pitluck S."/>
            <person name="Richardson P."/>
            <person name="Bruce D."/>
            <person name="Goodwin L."/>
            <person name="Han C."/>
            <person name="Detter J.C."/>
            <person name="Schmutz J."/>
            <person name="Brettin T."/>
            <person name="Land M."/>
            <person name="Hauser L."/>
            <person name="Kyrpides N.C."/>
            <person name="Ivanova N."/>
            <person name="Goker M."/>
            <person name="Woyke T."/>
            <person name="Klenk H.P."/>
            <person name="Bryant D.A."/>
        </authorList>
    </citation>
    <scope>NUCLEOTIDE SEQUENCE [LARGE SCALE GENOMIC DNA]</scope>
    <source>
        <strain evidence="4">ATCC 23779 / DSM 785 / 114-95</strain>
        <plasmid evidence="3">pHAU01</plasmid>
    </source>
</reference>
<feature type="domain" description="Transposase zinc-binding" evidence="2">
    <location>
        <begin position="7"/>
        <end position="98"/>
    </location>
</feature>
<dbReference type="InterPro" id="IPR007069">
    <property type="entry name" value="Transposase_32"/>
</dbReference>
<dbReference type="BioCyc" id="HAUR316274:GHYA-5226-MONOMER"/>
<geneLocation type="plasmid" evidence="3 4">
    <name>pHAU01</name>
</geneLocation>
<dbReference type="Pfam" id="PF14319">
    <property type="entry name" value="Zn_Tnp_IS91"/>
    <property type="match status" value="1"/>
</dbReference>
<dbReference type="GO" id="GO:0004803">
    <property type="term" value="F:transposase activity"/>
    <property type="evidence" value="ECO:0007669"/>
    <property type="project" value="InterPro"/>
</dbReference>
<sequence>MISLNAIIQRFGASYRTHCHGRLSVQQRRVISAIAACRTETLGGQVFTCPTCQTTRYSYHSCRNRHCPTCQQDAGAAWLADQQALLLPVPYFLVTFTVPAELRPIALTNQALLYAAMFRASAAALQQLAADPRHLGGQLGMLGIFQTWTRDLRYHPHIHYLIPGVGRTTDERIVFPPAPDFLLPVRPLAMIFRAKLRAALRQTAIAATIPSTAWEHDWVIDCRPVGTGETALKYLAPYIFRVAMSNNRIVSADETQVTFRYRHSASGENRTSTLPVETFLDRFVAHILPKGFVKVRYYGFFRTGVRASLRRIRAQLMLFRSHDLLDRAIPQPKLSAQTHQLSTCPACGSLMHGRQIVSSRTRAPPHGMHHPRSA</sequence>
<name>A9B8X8_HERA2</name>
<protein>
    <submittedName>
        <fullName evidence="3">Transposase</fullName>
    </submittedName>
</protein>
<dbReference type="Proteomes" id="UP000000787">
    <property type="component" value="Plasmid pHAU01"/>
</dbReference>
<proteinExistence type="predicted"/>
<dbReference type="GO" id="GO:0003677">
    <property type="term" value="F:DNA binding"/>
    <property type="evidence" value="ECO:0007669"/>
    <property type="project" value="InterPro"/>
</dbReference>